<accession>A0A9I9E8J1</accession>
<name>A0A9I9E8J1_CUCME</name>
<sequence>MFLTANPPSENCQKEQRATDLQILRFSLQLRELRIHVLSFFNPFFSIFLASQTNRESSPPSVFEI</sequence>
<dbReference type="AlphaFoldDB" id="A0A9I9E8J1"/>
<evidence type="ECO:0000313" key="1">
    <source>
        <dbReference type="EnsemblPlants" id="MELO3C030278.2.1"/>
    </source>
</evidence>
<reference evidence="1" key="1">
    <citation type="submission" date="2023-03" db="UniProtKB">
        <authorList>
            <consortium name="EnsemblPlants"/>
        </authorList>
    </citation>
    <scope>IDENTIFICATION</scope>
</reference>
<dbReference type="Gramene" id="MELO3C030278.2.1">
    <property type="protein sequence ID" value="MELO3C030278.2.1"/>
    <property type="gene ID" value="MELO3C030278.2"/>
</dbReference>
<organism evidence="1">
    <name type="scientific">Cucumis melo</name>
    <name type="common">Muskmelon</name>
    <dbReference type="NCBI Taxonomy" id="3656"/>
    <lineage>
        <taxon>Eukaryota</taxon>
        <taxon>Viridiplantae</taxon>
        <taxon>Streptophyta</taxon>
        <taxon>Embryophyta</taxon>
        <taxon>Tracheophyta</taxon>
        <taxon>Spermatophyta</taxon>
        <taxon>Magnoliopsida</taxon>
        <taxon>eudicotyledons</taxon>
        <taxon>Gunneridae</taxon>
        <taxon>Pentapetalae</taxon>
        <taxon>rosids</taxon>
        <taxon>fabids</taxon>
        <taxon>Cucurbitales</taxon>
        <taxon>Cucurbitaceae</taxon>
        <taxon>Benincaseae</taxon>
        <taxon>Cucumis</taxon>
    </lineage>
</organism>
<dbReference type="EnsemblPlants" id="MELO3C030278.2.1">
    <property type="protein sequence ID" value="MELO3C030278.2.1"/>
    <property type="gene ID" value="MELO3C030278.2"/>
</dbReference>
<protein>
    <submittedName>
        <fullName evidence="1">Uncharacterized protein</fullName>
    </submittedName>
</protein>
<proteinExistence type="predicted"/>